<accession>A0A0N0P659</accession>
<sequence>MLSYPQPPLTPFQVTLLPEQLLTSSSSGGSSSSTAAATSVQRALEASRTESWATATSMLHSILELAIDYRKPQVKFASYSPEKVMRSVRGIVDDGRCKELLGVLQKAVRDYAERCVEKIAEMRRQQPETAAASSTLTPSRQKAQKRNKVSQMGCTDEDEESHHGETEEDATSTLDAVRTLAIFVTYFERLQHGIAELSSVWVYANQWCSLQASREIPRSLITAGSQETSEVFRNAPGLFEVALKGFSAVLKAELEADTATLSTPSPATTSPVAPPASEAVLMKSPATPADAGMDVSELEMLACPLSSEHLTTPHRRRLLVLFTQLTRDSQQYNALVEPVVVCIVRSHFESVAHQWWSAELSAKRYFELSETALKHADTVHQQFLHSGTIPLVEDAIQATLIGSVGAEVLKRDFALLMEQEQFHTLRLAWRLLSSSAHVRSAPAVVTLFREYLLECGQGIMEELIPNSTKVTPAGAQVTARERPFLAVRHLMGLLEQGGHTVEKSFHECEKEFKVALHEAMQMILEAYPNAFSEQLAAYQDAIMKEVEAGHVPVSLSAATAAPRTHEVSRASLLSQPSHQSHLQDVEHIGPPAAAGDDCVGDHGEEEVDGRSPLRRPRAETFAELAAQRPSTTAATVPAQASAAADLHTDEEAGAKAVDSEERDTALGAAALRHAALLPAEAKEATPVLRRIAYIYSYHPKKDLFEAAYRHDFARRCLHPHRRVNVPAEKVFILYLRDICGLSLTSKFEGMLTDLESSSQLTAQYKTWCEEQTPSPEVPLTEARAGARLTMETHLLILAQSFWPQYAPQPPQLYVPYPLQCITKEVERFYAGLFPNRHLTWQHPLSHATLRTQLTPQGPAFSLTGTYPQCMLLMRLDALYDRGVTAVTVKALCDEVGLDCTSTEVLWSLQGLCHPRFRLVLHDAKATPVSTMGAASAKGEGEGGGASADPISAAPTSTQGQLSPLDVVRLNLDFTTNTTKVRIPLQTRARTTVTTGIDGGVRGTRTADNGRHLVEVAIVSCLKARRTVSHTDLVAEVSSKLPFAVSVPMLKKSIEKMIERGFMVRGKDNTYRFSA</sequence>
<dbReference type="InterPro" id="IPR059120">
    <property type="entry name" value="Cullin-like_AB"/>
</dbReference>
<dbReference type="Pfam" id="PF10557">
    <property type="entry name" value="Cullin_Nedd8"/>
    <property type="match status" value="1"/>
</dbReference>
<evidence type="ECO:0000256" key="4">
    <source>
        <dbReference type="SAM" id="MobiDB-lite"/>
    </source>
</evidence>
<dbReference type="Gene3D" id="1.20.1310.10">
    <property type="entry name" value="Cullin Repeats"/>
    <property type="match status" value="1"/>
</dbReference>
<dbReference type="GO" id="GO:0031625">
    <property type="term" value="F:ubiquitin protein ligase binding"/>
    <property type="evidence" value="ECO:0007669"/>
    <property type="project" value="InterPro"/>
</dbReference>
<dbReference type="VEuPathDB" id="TriTrypDB:Lsey_0095_0030"/>
<dbReference type="OMA" id="RDICGLS"/>
<dbReference type="AlphaFoldDB" id="A0A0N0P659"/>
<evidence type="ECO:0000256" key="2">
    <source>
        <dbReference type="PROSITE-ProRule" id="PRU00330"/>
    </source>
</evidence>
<feature type="compositionally biased region" description="Polar residues" evidence="4">
    <location>
        <begin position="127"/>
        <end position="141"/>
    </location>
</feature>
<dbReference type="InterPro" id="IPR016159">
    <property type="entry name" value="Cullin_repeat-like_dom_sf"/>
</dbReference>
<evidence type="ECO:0000256" key="3">
    <source>
        <dbReference type="RuleBase" id="RU003829"/>
    </source>
</evidence>
<proteinExistence type="inferred from homology"/>
<dbReference type="SUPFAM" id="SSF46785">
    <property type="entry name" value="Winged helix' DNA-binding domain"/>
    <property type="match status" value="1"/>
</dbReference>
<feature type="region of interest" description="Disordered" evidence="4">
    <location>
        <begin position="931"/>
        <end position="958"/>
    </location>
</feature>
<feature type="region of interest" description="Disordered" evidence="4">
    <location>
        <begin position="124"/>
        <end position="171"/>
    </location>
</feature>
<dbReference type="OrthoDB" id="27073at2759"/>
<gene>
    <name evidence="6" type="ORF">ABL78_3644</name>
</gene>
<dbReference type="SUPFAM" id="SSF75632">
    <property type="entry name" value="Cullin homology domain"/>
    <property type="match status" value="1"/>
</dbReference>
<dbReference type="InterPro" id="IPR001373">
    <property type="entry name" value="Cullin_N"/>
</dbReference>
<dbReference type="GO" id="GO:0006511">
    <property type="term" value="P:ubiquitin-dependent protein catabolic process"/>
    <property type="evidence" value="ECO:0007669"/>
    <property type="project" value="InterPro"/>
</dbReference>
<dbReference type="InterPro" id="IPR036388">
    <property type="entry name" value="WH-like_DNA-bd_sf"/>
</dbReference>
<evidence type="ECO:0000259" key="5">
    <source>
        <dbReference type="PROSITE" id="PS50069"/>
    </source>
</evidence>
<dbReference type="EMBL" id="LJSK01000095">
    <property type="protein sequence ID" value="KPI87249.1"/>
    <property type="molecule type" value="Genomic_DNA"/>
</dbReference>
<evidence type="ECO:0000313" key="7">
    <source>
        <dbReference type="Proteomes" id="UP000038009"/>
    </source>
</evidence>
<feature type="domain" description="Cullin family profile" evidence="5">
    <location>
        <begin position="648"/>
        <end position="897"/>
    </location>
</feature>
<dbReference type="SMART" id="SM00182">
    <property type="entry name" value="CULLIN"/>
    <property type="match status" value="1"/>
</dbReference>
<dbReference type="SMART" id="SM00884">
    <property type="entry name" value="Cullin_Nedd8"/>
    <property type="match status" value="1"/>
</dbReference>
<dbReference type="SUPFAM" id="SSF74788">
    <property type="entry name" value="Cullin repeat-like"/>
    <property type="match status" value="1"/>
</dbReference>
<reference evidence="6 7" key="1">
    <citation type="journal article" date="2015" name="PLoS Pathog.">
        <title>Leptomonas seymouri: Adaptations to the Dixenous Life Cycle Analyzed by Genome Sequencing, Transcriptome Profiling and Co-infection with Leishmania donovani.</title>
        <authorList>
            <person name="Kraeva N."/>
            <person name="Butenko A."/>
            <person name="Hlavacova J."/>
            <person name="Kostygov A."/>
            <person name="Myskova J."/>
            <person name="Grybchuk D."/>
            <person name="Lestinova T."/>
            <person name="Votypka J."/>
            <person name="Volf P."/>
            <person name="Opperdoes F."/>
            <person name="Flegontov P."/>
            <person name="Lukes J."/>
            <person name="Yurchenko V."/>
        </authorList>
    </citation>
    <scope>NUCLEOTIDE SEQUENCE [LARGE SCALE GENOMIC DNA]</scope>
    <source>
        <strain evidence="6 7">ATCC 30220</strain>
    </source>
</reference>
<feature type="compositionally biased region" description="Low complexity" evidence="4">
    <location>
        <begin position="571"/>
        <end position="580"/>
    </location>
</feature>
<dbReference type="PROSITE" id="PS50069">
    <property type="entry name" value="CULLIN_2"/>
    <property type="match status" value="1"/>
</dbReference>
<organism evidence="6 7">
    <name type="scientific">Leptomonas seymouri</name>
    <dbReference type="NCBI Taxonomy" id="5684"/>
    <lineage>
        <taxon>Eukaryota</taxon>
        <taxon>Discoba</taxon>
        <taxon>Euglenozoa</taxon>
        <taxon>Kinetoplastea</taxon>
        <taxon>Metakinetoplastina</taxon>
        <taxon>Trypanosomatida</taxon>
        <taxon>Trypanosomatidae</taxon>
        <taxon>Leishmaniinae</taxon>
        <taxon>Leptomonas</taxon>
    </lineage>
</organism>
<name>A0A0N0P659_LEPSE</name>
<dbReference type="InterPro" id="IPR016158">
    <property type="entry name" value="Cullin_homology"/>
</dbReference>
<dbReference type="Proteomes" id="UP000038009">
    <property type="component" value="Unassembled WGS sequence"/>
</dbReference>
<keyword evidence="7" id="KW-1185">Reference proteome</keyword>
<comment type="caution">
    <text evidence="6">The sequence shown here is derived from an EMBL/GenBank/DDBJ whole genome shotgun (WGS) entry which is preliminary data.</text>
</comment>
<dbReference type="InterPro" id="IPR019559">
    <property type="entry name" value="Cullin_neddylation_domain"/>
</dbReference>
<comment type="similarity">
    <text evidence="1 2 3">Belongs to the cullin family.</text>
</comment>
<dbReference type="InterPro" id="IPR045093">
    <property type="entry name" value="Cullin"/>
</dbReference>
<dbReference type="Gene3D" id="3.30.230.130">
    <property type="entry name" value="Cullin, Chain C, Domain 2"/>
    <property type="match status" value="1"/>
</dbReference>
<dbReference type="Gene3D" id="1.10.10.10">
    <property type="entry name" value="Winged helix-like DNA-binding domain superfamily/Winged helix DNA-binding domain"/>
    <property type="match status" value="1"/>
</dbReference>
<dbReference type="PANTHER" id="PTHR11932">
    <property type="entry name" value="CULLIN"/>
    <property type="match status" value="1"/>
</dbReference>
<evidence type="ECO:0000313" key="6">
    <source>
        <dbReference type="EMBL" id="KPI87249.1"/>
    </source>
</evidence>
<feature type="region of interest" description="Disordered" evidence="4">
    <location>
        <begin position="566"/>
        <end position="616"/>
    </location>
</feature>
<dbReference type="Pfam" id="PF26557">
    <property type="entry name" value="Cullin_AB"/>
    <property type="match status" value="1"/>
</dbReference>
<dbReference type="InterPro" id="IPR036317">
    <property type="entry name" value="Cullin_homology_sf"/>
</dbReference>
<protein>
    <recommendedName>
        <fullName evidence="5">Cullin family profile domain-containing protein</fullName>
    </recommendedName>
</protein>
<evidence type="ECO:0000256" key="1">
    <source>
        <dbReference type="ARBA" id="ARBA00006019"/>
    </source>
</evidence>
<dbReference type="Pfam" id="PF00888">
    <property type="entry name" value="Cullin"/>
    <property type="match status" value="1"/>
</dbReference>
<dbReference type="InterPro" id="IPR036390">
    <property type="entry name" value="WH_DNA-bd_sf"/>
</dbReference>